<dbReference type="EMBL" id="LRGC01000007">
    <property type="protein sequence ID" value="KWR54915.1"/>
    <property type="molecule type" value="Genomic_DNA"/>
</dbReference>
<reference evidence="2 3" key="1">
    <citation type="journal article" date="2016" name="BMC Genomics">
        <title>Type VI secretion systems of human gut Bacteroidales segregate into three genetic architectures, two of which are contained on mobile genetic elements.</title>
        <authorList>
            <person name="Coyne M.J."/>
            <person name="Roelofs K.G."/>
            <person name="Comstock L.E."/>
        </authorList>
    </citation>
    <scope>NUCLEOTIDE SEQUENCE [LARGE SCALE GENOMIC DNA]</scope>
    <source>
        <strain evidence="2 3">CL09T03C01</strain>
    </source>
</reference>
<dbReference type="STRING" id="46506.AA415_01944"/>
<keyword evidence="3" id="KW-1185">Reference proteome</keyword>
<sequence>MLLKLYEKNNNPADLQQVIDILNDGGIIIYPTDTMYAIGCHGLKERAIERICQLKNTDPKKNNLSIICYDLSSISEYAKFDNNTFKLMKRNLPGAFTFILNGTVRLPKIFRNRKEVGIRMPDHPIIQELARLLDAPIMTATLPHNENEDIEYCTDPELINEKFGNIVDLVIDGGIGGIEGSTVVDCTGGEAEIVRQGKGWLDEG</sequence>
<protein>
    <submittedName>
        <fullName evidence="2">Threonylcarbamoyl-AMP synthase</fullName>
        <ecNumber evidence="2">2.7.7.87</ecNumber>
    </submittedName>
</protein>
<dbReference type="GO" id="GO:0003725">
    <property type="term" value="F:double-stranded RNA binding"/>
    <property type="evidence" value="ECO:0007669"/>
    <property type="project" value="InterPro"/>
</dbReference>
<evidence type="ECO:0000259" key="1">
    <source>
        <dbReference type="PROSITE" id="PS51163"/>
    </source>
</evidence>
<organism evidence="2 3">
    <name type="scientific">Bacteroides stercoris</name>
    <dbReference type="NCBI Taxonomy" id="46506"/>
    <lineage>
        <taxon>Bacteria</taxon>
        <taxon>Pseudomonadati</taxon>
        <taxon>Bacteroidota</taxon>
        <taxon>Bacteroidia</taxon>
        <taxon>Bacteroidales</taxon>
        <taxon>Bacteroidaceae</taxon>
        <taxon>Bacteroides</taxon>
    </lineage>
</organism>
<dbReference type="RefSeq" id="WP_060385937.1">
    <property type="nucleotide sequence ID" value="NZ_LRGC01000007.1"/>
</dbReference>
<dbReference type="Gene3D" id="3.90.870.10">
    <property type="entry name" value="DHBP synthase"/>
    <property type="match status" value="1"/>
</dbReference>
<dbReference type="InterPro" id="IPR052532">
    <property type="entry name" value="SUA5_domain"/>
</dbReference>
<dbReference type="AlphaFoldDB" id="A0A108T7T9"/>
<keyword evidence="2" id="KW-0548">Nucleotidyltransferase</keyword>
<dbReference type="PATRIC" id="fig|46506.5.peg.2073"/>
<evidence type="ECO:0000313" key="2">
    <source>
        <dbReference type="EMBL" id="KWR54915.1"/>
    </source>
</evidence>
<name>A0A108T7T9_BACSE</name>
<dbReference type="EC" id="2.7.7.87" evidence="2"/>
<evidence type="ECO:0000313" key="3">
    <source>
        <dbReference type="Proteomes" id="UP000056419"/>
    </source>
</evidence>
<accession>A0A108T7T9</accession>
<feature type="domain" description="YrdC-like" evidence="1">
    <location>
        <begin position="12"/>
        <end position="199"/>
    </location>
</feature>
<comment type="caution">
    <text evidence="2">The sequence shown here is derived from an EMBL/GenBank/DDBJ whole genome shotgun (WGS) entry which is preliminary data.</text>
</comment>
<dbReference type="SUPFAM" id="SSF55821">
    <property type="entry name" value="YrdC/RibB"/>
    <property type="match status" value="1"/>
</dbReference>
<dbReference type="NCBIfam" id="TIGR00057">
    <property type="entry name" value="L-threonylcarbamoyladenylate synthase"/>
    <property type="match status" value="1"/>
</dbReference>
<dbReference type="Proteomes" id="UP000056419">
    <property type="component" value="Unassembled WGS sequence"/>
</dbReference>
<keyword evidence="2" id="KW-0808">Transferase</keyword>
<dbReference type="GO" id="GO:0061710">
    <property type="term" value="F:L-threonylcarbamoyladenylate synthase"/>
    <property type="evidence" value="ECO:0007669"/>
    <property type="project" value="UniProtKB-EC"/>
</dbReference>
<proteinExistence type="predicted"/>
<gene>
    <name evidence="2" type="primary">ywlC</name>
    <name evidence="2" type="ORF">AA415_01944</name>
</gene>
<dbReference type="PANTHER" id="PTHR42828">
    <property type="entry name" value="DHBP SYNTHASE RIBB-LIKE ALPHA/BETA DOMAIN-CONTAINING PROTEIN"/>
    <property type="match status" value="1"/>
</dbReference>
<dbReference type="InterPro" id="IPR017945">
    <property type="entry name" value="DHBP_synth_RibB-like_a/b_dom"/>
</dbReference>
<dbReference type="InterPro" id="IPR006070">
    <property type="entry name" value="Sua5-like_dom"/>
</dbReference>
<dbReference type="PROSITE" id="PS51163">
    <property type="entry name" value="YRDC"/>
    <property type="match status" value="1"/>
</dbReference>
<dbReference type="Pfam" id="PF01300">
    <property type="entry name" value="Sua5_yciO_yrdC"/>
    <property type="match status" value="1"/>
</dbReference>
<dbReference type="PANTHER" id="PTHR42828:SF3">
    <property type="entry name" value="THREONYLCARBAMOYL-AMP SYNTHASE"/>
    <property type="match status" value="1"/>
</dbReference>